<dbReference type="CDD" id="cd07185">
    <property type="entry name" value="OmpA_C-like"/>
    <property type="match status" value="1"/>
</dbReference>
<keyword evidence="4 9" id="KW-0812">Transmembrane</keyword>
<comment type="similarity">
    <text evidence="2">Belongs to the MotB family.</text>
</comment>
<comment type="caution">
    <text evidence="11">The sequence shown here is derived from an EMBL/GenBank/DDBJ whole genome shotgun (WGS) entry which is preliminary data.</text>
</comment>
<dbReference type="AlphaFoldDB" id="E7N0U2"/>
<evidence type="ECO:0000256" key="8">
    <source>
        <dbReference type="SAM" id="MobiDB-lite"/>
    </source>
</evidence>
<accession>E7N0U2</accession>
<feature type="region of interest" description="Disordered" evidence="8">
    <location>
        <begin position="70"/>
        <end position="91"/>
    </location>
</feature>
<dbReference type="Proteomes" id="UP000004633">
    <property type="component" value="Unassembled WGS sequence"/>
</dbReference>
<keyword evidence="3" id="KW-1003">Cell membrane</keyword>
<name>E7N0U2_9FIRM</name>
<proteinExistence type="inferred from homology"/>
<feature type="transmembrane region" description="Helical" evidence="9">
    <location>
        <begin position="20"/>
        <end position="39"/>
    </location>
</feature>
<evidence type="ECO:0000256" key="2">
    <source>
        <dbReference type="ARBA" id="ARBA00008914"/>
    </source>
</evidence>
<dbReference type="GO" id="GO:0005886">
    <property type="term" value="C:plasma membrane"/>
    <property type="evidence" value="ECO:0007669"/>
    <property type="project" value="UniProtKB-SubCell"/>
</dbReference>
<feature type="compositionally biased region" description="Polar residues" evidence="8">
    <location>
        <begin position="75"/>
        <end position="86"/>
    </location>
</feature>
<evidence type="ECO:0000313" key="12">
    <source>
        <dbReference type="Proteomes" id="UP000004633"/>
    </source>
</evidence>
<dbReference type="InterPro" id="IPR025713">
    <property type="entry name" value="MotB-like_N_dom"/>
</dbReference>
<dbReference type="InterPro" id="IPR006665">
    <property type="entry name" value="OmpA-like"/>
</dbReference>
<dbReference type="SUPFAM" id="SSF103088">
    <property type="entry name" value="OmpA-like"/>
    <property type="match status" value="1"/>
</dbReference>
<dbReference type="Pfam" id="PF13677">
    <property type="entry name" value="MotB_plug"/>
    <property type="match status" value="1"/>
</dbReference>
<organism evidence="11 12">
    <name type="scientific">Selenomonas artemidis F0399</name>
    <dbReference type="NCBI Taxonomy" id="749551"/>
    <lineage>
        <taxon>Bacteria</taxon>
        <taxon>Bacillati</taxon>
        <taxon>Bacillota</taxon>
        <taxon>Negativicutes</taxon>
        <taxon>Selenomonadales</taxon>
        <taxon>Selenomonadaceae</taxon>
        <taxon>Selenomonas</taxon>
    </lineage>
</organism>
<dbReference type="PROSITE" id="PS51123">
    <property type="entry name" value="OMPA_2"/>
    <property type="match status" value="1"/>
</dbReference>
<dbReference type="PANTHER" id="PTHR30329:SF21">
    <property type="entry name" value="LIPOPROTEIN YIAD-RELATED"/>
    <property type="match status" value="1"/>
</dbReference>
<reference evidence="11 12" key="1">
    <citation type="submission" date="2010-08" db="EMBL/GenBank/DDBJ databases">
        <authorList>
            <person name="Weinstock G."/>
            <person name="Sodergren E."/>
            <person name="Clifton S."/>
            <person name="Fulton L."/>
            <person name="Fulton B."/>
            <person name="Courtney L."/>
            <person name="Fronick C."/>
            <person name="Harrison M."/>
            <person name="Strong C."/>
            <person name="Farmer C."/>
            <person name="Delahaunty K."/>
            <person name="Markovic C."/>
            <person name="Hall O."/>
            <person name="Minx P."/>
            <person name="Tomlinson C."/>
            <person name="Mitreva M."/>
            <person name="Hou S."/>
            <person name="Chen J."/>
            <person name="Wollam A."/>
            <person name="Pepin K.H."/>
            <person name="Johnson M."/>
            <person name="Bhonagiri V."/>
            <person name="Zhang X."/>
            <person name="Suruliraj S."/>
            <person name="Warren W."/>
            <person name="Chinwalla A."/>
            <person name="Mardis E.R."/>
            <person name="Wilson R.K."/>
        </authorList>
    </citation>
    <scope>NUCLEOTIDE SEQUENCE [LARGE SCALE GENOMIC DNA]</scope>
    <source>
        <strain evidence="11 12">F0399</strain>
    </source>
</reference>
<evidence type="ECO:0000256" key="5">
    <source>
        <dbReference type="ARBA" id="ARBA00022989"/>
    </source>
</evidence>
<feature type="compositionally biased region" description="Polar residues" evidence="8">
    <location>
        <begin position="247"/>
        <end position="272"/>
    </location>
</feature>
<evidence type="ECO:0000259" key="10">
    <source>
        <dbReference type="PROSITE" id="PS51123"/>
    </source>
</evidence>
<keyword evidence="6 7" id="KW-0472">Membrane</keyword>
<feature type="domain" description="OmpA-like" evidence="10">
    <location>
        <begin position="123"/>
        <end position="245"/>
    </location>
</feature>
<dbReference type="Gene3D" id="3.30.1330.60">
    <property type="entry name" value="OmpA-like domain"/>
    <property type="match status" value="1"/>
</dbReference>
<evidence type="ECO:0000256" key="7">
    <source>
        <dbReference type="PROSITE-ProRule" id="PRU00473"/>
    </source>
</evidence>
<keyword evidence="12" id="KW-1185">Reference proteome</keyword>
<evidence type="ECO:0000256" key="3">
    <source>
        <dbReference type="ARBA" id="ARBA00022475"/>
    </source>
</evidence>
<dbReference type="EMBL" id="AECV01000005">
    <property type="protein sequence ID" value="EFW30300.1"/>
    <property type="molecule type" value="Genomic_DNA"/>
</dbReference>
<evidence type="ECO:0000256" key="1">
    <source>
        <dbReference type="ARBA" id="ARBA00004162"/>
    </source>
</evidence>
<comment type="subcellular location">
    <subcellularLocation>
        <location evidence="1">Cell membrane</location>
        <topology evidence="1">Single-pass membrane protein</topology>
    </subcellularLocation>
</comment>
<keyword evidence="5 9" id="KW-1133">Transmembrane helix</keyword>
<feature type="region of interest" description="Disordered" evidence="8">
    <location>
        <begin position="247"/>
        <end position="310"/>
    </location>
</feature>
<dbReference type="HOGENOM" id="CLU_016890_0_1_9"/>
<dbReference type="InterPro" id="IPR050330">
    <property type="entry name" value="Bact_OuterMem_StrucFunc"/>
</dbReference>
<evidence type="ECO:0000313" key="11">
    <source>
        <dbReference type="EMBL" id="EFW30300.1"/>
    </source>
</evidence>
<evidence type="ECO:0000256" key="4">
    <source>
        <dbReference type="ARBA" id="ARBA00022692"/>
    </source>
</evidence>
<sequence length="310" mass="33143">MARKKHAKPHEEEAGEAWLLPYSDLMTLLLALFIALFAMSQTDASKMQALAQAFTAAFNMGGPSFFSGMGPSTSQTAPSISGNDNGNGAYMKENENLSEAQEKLEQYIKEHDLQDQVSTELSEDGLMIRLKEKALFDSGSAALQGQAEQIVPVIAALLTSLPERVTISGHTDNVPIATSQFPSNWELSSARAVSLMRGLMGAQPSLNPARFSALGYSEYRPIASNDTEEGRAQNRRVEVFIARSMRFSQEDSSTSSDGKVVSNANAPSTSMPKSAAGEPSANMSVGTAPMGAEQRPTQTTPGVVPAPLQH</sequence>
<evidence type="ECO:0000256" key="6">
    <source>
        <dbReference type="ARBA" id="ARBA00023136"/>
    </source>
</evidence>
<dbReference type="InterPro" id="IPR036737">
    <property type="entry name" value="OmpA-like_sf"/>
</dbReference>
<dbReference type="PANTHER" id="PTHR30329">
    <property type="entry name" value="STATOR ELEMENT OF FLAGELLAR MOTOR COMPLEX"/>
    <property type="match status" value="1"/>
</dbReference>
<dbReference type="Pfam" id="PF00691">
    <property type="entry name" value="OmpA"/>
    <property type="match status" value="1"/>
</dbReference>
<gene>
    <name evidence="11" type="ORF">HMPREF9555_00593</name>
</gene>
<dbReference type="RefSeq" id="WP_009349272.1">
    <property type="nucleotide sequence ID" value="NZ_GL638130.1"/>
</dbReference>
<protein>
    <submittedName>
        <fullName evidence="11">OmpA family protein</fullName>
    </submittedName>
</protein>
<evidence type="ECO:0000256" key="9">
    <source>
        <dbReference type="SAM" id="Phobius"/>
    </source>
</evidence>
<dbReference type="STRING" id="749551.HMPREF9555_00593"/>